<dbReference type="Pfam" id="PF00067">
    <property type="entry name" value="p450"/>
    <property type="match status" value="1"/>
</dbReference>
<keyword evidence="13" id="KW-1133">Transmembrane helix</keyword>
<evidence type="ECO:0000256" key="5">
    <source>
        <dbReference type="ARBA" id="ARBA00022617"/>
    </source>
</evidence>
<dbReference type="GO" id="GO:0046701">
    <property type="term" value="P:insecticide catabolic process"/>
    <property type="evidence" value="ECO:0007669"/>
    <property type="project" value="TreeGrafter"/>
</dbReference>
<dbReference type="PANTHER" id="PTHR24292">
    <property type="entry name" value="CYTOCHROME P450"/>
    <property type="match status" value="1"/>
</dbReference>
<feature type="transmembrane region" description="Helical" evidence="13">
    <location>
        <begin position="20"/>
        <end position="44"/>
    </location>
</feature>
<organism evidence="14 15">
    <name type="scientific">Glossina brevipalpis</name>
    <dbReference type="NCBI Taxonomy" id="37001"/>
    <lineage>
        <taxon>Eukaryota</taxon>
        <taxon>Metazoa</taxon>
        <taxon>Ecdysozoa</taxon>
        <taxon>Arthropoda</taxon>
        <taxon>Hexapoda</taxon>
        <taxon>Insecta</taxon>
        <taxon>Pterygota</taxon>
        <taxon>Neoptera</taxon>
        <taxon>Endopterygota</taxon>
        <taxon>Diptera</taxon>
        <taxon>Brachycera</taxon>
        <taxon>Muscomorpha</taxon>
        <taxon>Hippoboscoidea</taxon>
        <taxon>Glossinidae</taxon>
        <taxon>Glossina</taxon>
    </lineage>
</organism>
<keyword evidence="10" id="KW-0408">Iron</keyword>
<evidence type="ECO:0000256" key="7">
    <source>
        <dbReference type="ARBA" id="ARBA00022824"/>
    </source>
</evidence>
<dbReference type="GO" id="GO:0005789">
    <property type="term" value="C:endoplasmic reticulum membrane"/>
    <property type="evidence" value="ECO:0007669"/>
    <property type="project" value="UniProtKB-SubCell"/>
</dbReference>
<keyword evidence="15" id="KW-1185">Reference proteome</keyword>
<evidence type="ECO:0008006" key="16">
    <source>
        <dbReference type="Google" id="ProtNLM"/>
    </source>
</evidence>
<protein>
    <recommendedName>
        <fullName evidence="16">Cytochrome P450</fullName>
    </recommendedName>
</protein>
<dbReference type="PANTHER" id="PTHR24292:SF45">
    <property type="entry name" value="CYTOCHROME P450 6G1-RELATED"/>
    <property type="match status" value="1"/>
</dbReference>
<dbReference type="GO" id="GO:0005506">
    <property type="term" value="F:iron ion binding"/>
    <property type="evidence" value="ECO:0007669"/>
    <property type="project" value="InterPro"/>
</dbReference>
<name>A0A1A9WGR2_9MUSC</name>
<evidence type="ECO:0000256" key="9">
    <source>
        <dbReference type="ARBA" id="ARBA00023002"/>
    </source>
</evidence>
<reference evidence="15" key="1">
    <citation type="submission" date="2014-03" db="EMBL/GenBank/DDBJ databases">
        <authorList>
            <person name="Aksoy S."/>
            <person name="Warren W."/>
            <person name="Wilson R.K."/>
        </authorList>
    </citation>
    <scope>NUCLEOTIDE SEQUENCE [LARGE SCALE GENOMIC DNA]</scope>
    <source>
        <strain evidence="15">IAEA</strain>
    </source>
</reference>
<evidence type="ECO:0000313" key="14">
    <source>
        <dbReference type="EnsemblMetazoa" id="GBRI019106-PA"/>
    </source>
</evidence>
<dbReference type="STRING" id="37001.A0A1A9WGR2"/>
<keyword evidence="9" id="KW-0560">Oxidoreductase</keyword>
<sequence>MRLERSDCPFTNHPDFITAQVATFLLAGFETSFAVLALTLYELAKQADIQQRLRREINEPVHQNTSLTYDQLQQLCYLHQVVCEGLRTYSSAAFINRGCIPSQIP</sequence>
<dbReference type="InterPro" id="IPR036396">
    <property type="entry name" value="Cyt_P450_sf"/>
</dbReference>
<dbReference type="Gene3D" id="1.10.630.10">
    <property type="entry name" value="Cytochrome P450"/>
    <property type="match status" value="1"/>
</dbReference>
<dbReference type="VEuPathDB" id="VectorBase:GBRI019106"/>
<evidence type="ECO:0000256" key="1">
    <source>
        <dbReference type="ARBA" id="ARBA00001971"/>
    </source>
</evidence>
<evidence type="ECO:0000256" key="3">
    <source>
        <dbReference type="ARBA" id="ARBA00004406"/>
    </source>
</evidence>
<keyword evidence="7" id="KW-0256">Endoplasmic reticulum</keyword>
<reference evidence="14" key="2">
    <citation type="submission" date="2020-05" db="UniProtKB">
        <authorList>
            <consortium name="EnsemblMetazoa"/>
        </authorList>
    </citation>
    <scope>IDENTIFICATION</scope>
    <source>
        <strain evidence="14">IAEA</strain>
    </source>
</reference>
<evidence type="ECO:0000256" key="11">
    <source>
        <dbReference type="ARBA" id="ARBA00023033"/>
    </source>
</evidence>
<keyword evidence="5" id="KW-0349">Heme</keyword>
<evidence type="ECO:0000256" key="12">
    <source>
        <dbReference type="ARBA" id="ARBA00023136"/>
    </source>
</evidence>
<dbReference type="GO" id="GO:0046680">
    <property type="term" value="P:response to DDT"/>
    <property type="evidence" value="ECO:0007669"/>
    <property type="project" value="TreeGrafter"/>
</dbReference>
<comment type="cofactor">
    <cofactor evidence="1">
        <name>heme</name>
        <dbReference type="ChEBI" id="CHEBI:30413"/>
    </cofactor>
</comment>
<keyword evidence="13" id="KW-0812">Transmembrane</keyword>
<evidence type="ECO:0000256" key="8">
    <source>
        <dbReference type="ARBA" id="ARBA00022848"/>
    </source>
</evidence>
<comment type="subcellular location">
    <subcellularLocation>
        <location evidence="3">Endoplasmic reticulum membrane</location>
        <topology evidence="3">Peripheral membrane protein</topology>
    </subcellularLocation>
    <subcellularLocation>
        <location evidence="2">Microsome membrane</location>
        <topology evidence="2">Peripheral membrane protein</topology>
    </subcellularLocation>
</comment>
<dbReference type="SUPFAM" id="SSF48264">
    <property type="entry name" value="Cytochrome P450"/>
    <property type="match status" value="1"/>
</dbReference>
<evidence type="ECO:0000256" key="10">
    <source>
        <dbReference type="ARBA" id="ARBA00023004"/>
    </source>
</evidence>
<keyword evidence="11" id="KW-0503">Monooxygenase</keyword>
<dbReference type="GO" id="GO:0016705">
    <property type="term" value="F:oxidoreductase activity, acting on paired donors, with incorporation or reduction of molecular oxygen"/>
    <property type="evidence" value="ECO:0007669"/>
    <property type="project" value="InterPro"/>
</dbReference>
<accession>A0A1A9WGR2</accession>
<proteinExistence type="inferred from homology"/>
<dbReference type="GO" id="GO:0020037">
    <property type="term" value="F:heme binding"/>
    <property type="evidence" value="ECO:0007669"/>
    <property type="project" value="InterPro"/>
</dbReference>
<dbReference type="Proteomes" id="UP000091820">
    <property type="component" value="Unassembled WGS sequence"/>
</dbReference>
<dbReference type="InterPro" id="IPR001128">
    <property type="entry name" value="Cyt_P450"/>
</dbReference>
<dbReference type="InterPro" id="IPR050476">
    <property type="entry name" value="Insect_CytP450_Detox"/>
</dbReference>
<evidence type="ECO:0000313" key="15">
    <source>
        <dbReference type="Proteomes" id="UP000091820"/>
    </source>
</evidence>
<keyword evidence="8" id="KW-0492">Microsome</keyword>
<evidence type="ECO:0000256" key="6">
    <source>
        <dbReference type="ARBA" id="ARBA00022723"/>
    </source>
</evidence>
<evidence type="ECO:0000256" key="13">
    <source>
        <dbReference type="SAM" id="Phobius"/>
    </source>
</evidence>
<keyword evidence="12 13" id="KW-0472">Membrane</keyword>
<keyword evidence="6" id="KW-0479">Metal-binding</keyword>
<evidence type="ECO:0000256" key="2">
    <source>
        <dbReference type="ARBA" id="ARBA00004174"/>
    </source>
</evidence>
<dbReference type="AlphaFoldDB" id="A0A1A9WGR2"/>
<evidence type="ECO:0000256" key="4">
    <source>
        <dbReference type="ARBA" id="ARBA00010617"/>
    </source>
</evidence>
<dbReference type="GO" id="GO:0004497">
    <property type="term" value="F:monooxygenase activity"/>
    <property type="evidence" value="ECO:0007669"/>
    <property type="project" value="UniProtKB-KW"/>
</dbReference>
<comment type="similarity">
    <text evidence="4">Belongs to the cytochrome P450 family.</text>
</comment>
<dbReference type="EnsemblMetazoa" id="GBRI019106-RA">
    <property type="protein sequence ID" value="GBRI019106-PA"/>
    <property type="gene ID" value="GBRI019106"/>
</dbReference>